<dbReference type="Proteomes" id="UP000036681">
    <property type="component" value="Unplaced"/>
</dbReference>
<dbReference type="PANTHER" id="PTHR47768">
    <property type="entry name" value="GLOBIN RELATED-RELATED"/>
    <property type="match status" value="1"/>
</dbReference>
<dbReference type="GO" id="GO:0005344">
    <property type="term" value="F:oxygen carrier activity"/>
    <property type="evidence" value="ECO:0007669"/>
    <property type="project" value="UniProtKB-KW"/>
</dbReference>
<keyword evidence="1" id="KW-0813">Transport</keyword>
<dbReference type="Pfam" id="PF00042">
    <property type="entry name" value="Globin"/>
    <property type="match status" value="1"/>
</dbReference>
<dbReference type="InterPro" id="IPR012292">
    <property type="entry name" value="Globin/Proto"/>
</dbReference>
<comment type="similarity">
    <text evidence="1">Belongs to the globin family.</text>
</comment>
<dbReference type="InterPro" id="IPR053341">
    <property type="entry name" value="Oxidative_stress_globin-like"/>
</dbReference>
<dbReference type="CDD" id="cd01040">
    <property type="entry name" value="Mb-like"/>
    <property type="match status" value="1"/>
</dbReference>
<keyword evidence="3" id="KW-1185">Reference proteome</keyword>
<dbReference type="InterPro" id="IPR000971">
    <property type="entry name" value="Globin"/>
</dbReference>
<dbReference type="Gene3D" id="1.10.490.10">
    <property type="entry name" value="Globins"/>
    <property type="match status" value="1"/>
</dbReference>
<feature type="domain" description="Globin" evidence="2">
    <location>
        <begin position="28"/>
        <end position="97"/>
    </location>
</feature>
<dbReference type="WBParaSite" id="ALUE_0001282601-mRNA-1">
    <property type="protein sequence ID" value="ALUE_0001282601-mRNA-1"/>
    <property type="gene ID" value="ALUE_0001282601"/>
</dbReference>
<evidence type="ECO:0000259" key="2">
    <source>
        <dbReference type="Pfam" id="PF00042"/>
    </source>
</evidence>
<proteinExistence type="inferred from homology"/>
<evidence type="ECO:0000256" key="1">
    <source>
        <dbReference type="RuleBase" id="RU000356"/>
    </source>
</evidence>
<keyword evidence="1" id="KW-0408">Iron</keyword>
<sequence>MRLPANESDKKSKEFVFQALRFIQSATQCAFILQVLESAILNLDNLDAFNPILDNLGRRHGKLESSVGFRSHYWSVFMECTIFHIRLALANSKTDSWGEAELDGVVTLWRHLVDGICDRIKAGYLVDLANRSNSKSARSSIALSAKSSPYYVDIPASHEMITGEHNMLNYAGCLPGSVNQI</sequence>
<evidence type="ECO:0000313" key="4">
    <source>
        <dbReference type="WBParaSite" id="ALUE_0001282601-mRNA-1"/>
    </source>
</evidence>
<dbReference type="GO" id="GO:0020037">
    <property type="term" value="F:heme binding"/>
    <property type="evidence" value="ECO:0007669"/>
    <property type="project" value="InterPro"/>
</dbReference>
<dbReference type="PANTHER" id="PTHR47768:SF2">
    <property type="entry name" value="GLOBIN-RELATED"/>
    <property type="match status" value="1"/>
</dbReference>
<dbReference type="AlphaFoldDB" id="A0A9J2PTH1"/>
<keyword evidence="1" id="KW-0349">Heme</keyword>
<name>A0A9J2PTH1_ASCLU</name>
<accession>A0A9J2PTH1</accession>
<dbReference type="InterPro" id="IPR044399">
    <property type="entry name" value="Mb-like_M"/>
</dbReference>
<keyword evidence="1" id="KW-0479">Metal-binding</keyword>
<dbReference type="SUPFAM" id="SSF46458">
    <property type="entry name" value="Globin-like"/>
    <property type="match status" value="1"/>
</dbReference>
<protein>
    <submittedName>
        <fullName evidence="4">Globin family profile domain-containing protein</fullName>
    </submittedName>
</protein>
<evidence type="ECO:0000313" key="3">
    <source>
        <dbReference type="Proteomes" id="UP000036681"/>
    </source>
</evidence>
<reference evidence="4" key="1">
    <citation type="submission" date="2023-03" db="UniProtKB">
        <authorList>
            <consortium name="WormBaseParasite"/>
        </authorList>
    </citation>
    <scope>IDENTIFICATION</scope>
</reference>
<keyword evidence="1" id="KW-0561">Oxygen transport</keyword>
<dbReference type="GO" id="GO:0019825">
    <property type="term" value="F:oxygen binding"/>
    <property type="evidence" value="ECO:0007669"/>
    <property type="project" value="InterPro"/>
</dbReference>
<dbReference type="InterPro" id="IPR009050">
    <property type="entry name" value="Globin-like_sf"/>
</dbReference>
<organism evidence="3 4">
    <name type="scientific">Ascaris lumbricoides</name>
    <name type="common">Giant roundworm</name>
    <dbReference type="NCBI Taxonomy" id="6252"/>
    <lineage>
        <taxon>Eukaryota</taxon>
        <taxon>Metazoa</taxon>
        <taxon>Ecdysozoa</taxon>
        <taxon>Nematoda</taxon>
        <taxon>Chromadorea</taxon>
        <taxon>Rhabditida</taxon>
        <taxon>Spirurina</taxon>
        <taxon>Ascaridomorpha</taxon>
        <taxon>Ascaridoidea</taxon>
        <taxon>Ascarididae</taxon>
        <taxon>Ascaris</taxon>
    </lineage>
</organism>